<evidence type="ECO:0000313" key="1">
    <source>
        <dbReference type="EMBL" id="QPR75039.1"/>
    </source>
</evidence>
<sequence length="123" mass="12460">MRFLNLFSRGKTSTFVSGNGKVNINGVTYEGNSITITNNEVLIDGKAVESSVSGVVKVKIEGSPVKVYSDASVEVRGDVLGDVDSGGSVNCGNVKGNVDAGGSVRCGTVGGSVDAGGSVSMRR</sequence>
<dbReference type="AlphaFoldDB" id="A0AB37GUZ0"/>
<organism evidence="1 2">
    <name type="scientific">Bacillus licheniformis</name>
    <dbReference type="NCBI Taxonomy" id="1402"/>
    <lineage>
        <taxon>Bacteria</taxon>
        <taxon>Bacillati</taxon>
        <taxon>Bacillota</taxon>
        <taxon>Bacilli</taxon>
        <taxon>Bacillales</taxon>
        <taxon>Bacillaceae</taxon>
        <taxon>Bacillus</taxon>
    </lineage>
</organism>
<dbReference type="EMBL" id="CP065647">
    <property type="protein sequence ID" value="QPR75039.1"/>
    <property type="molecule type" value="Genomic_DNA"/>
</dbReference>
<name>A0AB37GUZ0_BACLI</name>
<reference evidence="1 2" key="1">
    <citation type="submission" date="2020-12" db="EMBL/GenBank/DDBJ databases">
        <title>FDA dAtabase for Regulatory Grade micrObial Sequences (FDA-ARGOS): Supporting development and validation of Infectious Disease Dx tests.</title>
        <authorList>
            <person name="Nelson B."/>
            <person name="Plummer A."/>
            <person name="Tallon L."/>
            <person name="Sadzewicz L."/>
            <person name="Zhao X."/>
            <person name="Boylan J."/>
            <person name="Ott S."/>
            <person name="Bowen H."/>
            <person name="Vavikolanu K."/>
            <person name="Mehta A."/>
            <person name="Aluvathingal J."/>
            <person name="Nadendla S."/>
            <person name="Myers T."/>
            <person name="Yan Y."/>
            <person name="Sichtig H."/>
        </authorList>
    </citation>
    <scope>NUCLEOTIDE SEQUENCE [LARGE SCALE GENOMIC DNA]</scope>
    <source>
        <strain evidence="1 2">FDAARGOS_923</strain>
    </source>
</reference>
<gene>
    <name evidence="1" type="ORF">I6G80_15005</name>
</gene>
<dbReference type="Proteomes" id="UP000595038">
    <property type="component" value="Chromosome"/>
</dbReference>
<evidence type="ECO:0008006" key="3">
    <source>
        <dbReference type="Google" id="ProtNLM"/>
    </source>
</evidence>
<evidence type="ECO:0000313" key="2">
    <source>
        <dbReference type="Proteomes" id="UP000595038"/>
    </source>
</evidence>
<proteinExistence type="predicted"/>
<accession>A0AB37GUZ0</accession>
<protein>
    <recommendedName>
        <fullName evidence="3">Polymer-forming cytoskeletal protein</fullName>
    </recommendedName>
</protein>